<dbReference type="Proteomes" id="UP000437862">
    <property type="component" value="Chromosome"/>
</dbReference>
<reference evidence="4 5" key="1">
    <citation type="journal article" date="2015" name="Stand. Genomic Sci.">
        <title>Genomic Encyclopedia of Bacterial and Archaeal Type Strains, Phase III: the genomes of soil and plant-associated and newly described type strains.</title>
        <authorList>
            <person name="Whitman W.B."/>
            <person name="Woyke T."/>
            <person name="Klenk H.P."/>
            <person name="Zhou Y."/>
            <person name="Lilburn T.G."/>
            <person name="Beck B.J."/>
            <person name="De Vos P."/>
            <person name="Vandamme P."/>
            <person name="Eisen J.A."/>
            <person name="Garrity G."/>
            <person name="Hugenholtz P."/>
            <person name="Kyrpides N.C."/>
        </authorList>
    </citation>
    <scope>NUCLEOTIDE SEQUENCE [LARGE SCALE GENOMIC DNA]</scope>
    <source>
        <strain evidence="4 5">CGMCC 1.10685</strain>
    </source>
</reference>
<dbReference type="AlphaFoldDB" id="A0A562PQ09"/>
<dbReference type="EMBL" id="VLKW01000005">
    <property type="protein sequence ID" value="TWI46499.1"/>
    <property type="molecule type" value="Genomic_DNA"/>
</dbReference>
<protein>
    <submittedName>
        <fullName evidence="4">Uncharacterized protein</fullName>
    </submittedName>
</protein>
<keyword evidence="2" id="KW-1133">Transmembrane helix</keyword>
<feature type="region of interest" description="Disordered" evidence="1">
    <location>
        <begin position="1"/>
        <end position="29"/>
    </location>
</feature>
<keyword evidence="2" id="KW-0472">Membrane</keyword>
<dbReference type="EMBL" id="CP046904">
    <property type="protein sequence ID" value="QGZ37701.1"/>
    <property type="molecule type" value="Genomic_DNA"/>
</dbReference>
<evidence type="ECO:0000313" key="6">
    <source>
        <dbReference type="Proteomes" id="UP000437862"/>
    </source>
</evidence>
<keyword evidence="2" id="KW-0812">Transmembrane</keyword>
<proteinExistence type="predicted"/>
<feature type="transmembrane region" description="Helical" evidence="2">
    <location>
        <begin position="40"/>
        <end position="60"/>
    </location>
</feature>
<feature type="compositionally biased region" description="Polar residues" evidence="1">
    <location>
        <begin position="1"/>
        <end position="14"/>
    </location>
</feature>
<feature type="compositionally biased region" description="Low complexity" evidence="1">
    <location>
        <begin position="15"/>
        <end position="29"/>
    </location>
</feature>
<name>A0A562PQ09_9BURK</name>
<reference evidence="3 6" key="3">
    <citation type="submission" date="2019-12" db="EMBL/GenBank/DDBJ databases">
        <title>Draft Genome Sequences of Six Type Strains of the Genus Massilia.</title>
        <authorList>
            <person name="Miess H."/>
            <person name="Frediansyah A."/>
            <person name="Goeker M."/>
            <person name="Gross H."/>
        </authorList>
    </citation>
    <scope>NUCLEOTIDE SEQUENCE [LARGE SCALE GENOMIC DNA]</scope>
    <source>
        <strain evidence="3 6">DSM 26639</strain>
    </source>
</reference>
<evidence type="ECO:0000256" key="2">
    <source>
        <dbReference type="SAM" id="Phobius"/>
    </source>
</evidence>
<organism evidence="4 5">
    <name type="scientific">Pseudoduganella flava</name>
    <dbReference type="NCBI Taxonomy" id="871742"/>
    <lineage>
        <taxon>Bacteria</taxon>
        <taxon>Pseudomonadati</taxon>
        <taxon>Pseudomonadota</taxon>
        <taxon>Betaproteobacteria</taxon>
        <taxon>Burkholderiales</taxon>
        <taxon>Oxalobacteraceae</taxon>
        <taxon>Telluria group</taxon>
        <taxon>Pseudoduganella</taxon>
    </lineage>
</organism>
<dbReference type="Proteomes" id="UP000315112">
    <property type="component" value="Unassembled WGS sequence"/>
</dbReference>
<keyword evidence="6" id="KW-1185">Reference proteome</keyword>
<gene>
    <name evidence="3" type="ORF">GO485_00585</name>
    <name evidence="4" type="ORF">IP92_02858</name>
</gene>
<accession>A0A562PQ09</accession>
<evidence type="ECO:0000313" key="4">
    <source>
        <dbReference type="EMBL" id="TWI46499.1"/>
    </source>
</evidence>
<sequence>MATLDNRSTRFTPAQQPHQQQNQQQTRHQRILQTIRGASLRRITASAALLAAVGLTFVLVG</sequence>
<evidence type="ECO:0000313" key="3">
    <source>
        <dbReference type="EMBL" id="QGZ37701.1"/>
    </source>
</evidence>
<evidence type="ECO:0000256" key="1">
    <source>
        <dbReference type="SAM" id="MobiDB-lite"/>
    </source>
</evidence>
<evidence type="ECO:0000313" key="5">
    <source>
        <dbReference type="Proteomes" id="UP000315112"/>
    </source>
</evidence>
<dbReference type="RefSeq" id="WP_145876012.1">
    <property type="nucleotide sequence ID" value="NZ_CP046904.1"/>
</dbReference>
<reference evidence="4" key="2">
    <citation type="submission" date="2019-07" db="EMBL/GenBank/DDBJ databases">
        <authorList>
            <person name="Whitman W."/>
            <person name="Huntemann M."/>
            <person name="Clum A."/>
            <person name="Pillay M."/>
            <person name="Palaniappan K."/>
            <person name="Varghese N."/>
            <person name="Mikhailova N."/>
            <person name="Stamatis D."/>
            <person name="Reddy T."/>
            <person name="Daum C."/>
            <person name="Shapiro N."/>
            <person name="Ivanova N."/>
            <person name="Kyrpides N."/>
            <person name="Woyke T."/>
        </authorList>
    </citation>
    <scope>NUCLEOTIDE SEQUENCE</scope>
    <source>
        <strain evidence="4">CGMCC 1.10685</strain>
    </source>
</reference>